<dbReference type="Proteomes" id="UP001381693">
    <property type="component" value="Unassembled WGS sequence"/>
</dbReference>
<evidence type="ECO:0000313" key="1">
    <source>
        <dbReference type="EMBL" id="KAK7082031.1"/>
    </source>
</evidence>
<accession>A0AAN8XFQ6</accession>
<comment type="caution">
    <text evidence="1">The sequence shown here is derived from an EMBL/GenBank/DDBJ whole genome shotgun (WGS) entry which is preliminary data.</text>
</comment>
<sequence>MVLLLKKRKKDVIVIQEASVGHPISRGGKAPSLRSYISYAHLVQNGPITYIYSIPHQIFRYFTHDDMTFQLPKLAVGNGMIRICNVYSASARPHIKYHTEASTWTLDNHITEAEKKADGLNFQRQPTLYSLHKHQSSRDDLVALQEYVQIESWHQFTNSLI</sequence>
<gene>
    <name evidence="1" type="ORF">SK128_026744</name>
</gene>
<reference evidence="1 2" key="1">
    <citation type="submission" date="2023-11" db="EMBL/GenBank/DDBJ databases">
        <title>Halocaridina rubra genome assembly.</title>
        <authorList>
            <person name="Smith C."/>
        </authorList>
    </citation>
    <scope>NUCLEOTIDE SEQUENCE [LARGE SCALE GENOMIC DNA]</scope>
    <source>
        <strain evidence="1">EP-1</strain>
        <tissue evidence="1">Whole</tissue>
    </source>
</reference>
<organism evidence="1 2">
    <name type="scientific">Halocaridina rubra</name>
    <name type="common">Hawaiian red shrimp</name>
    <dbReference type="NCBI Taxonomy" id="373956"/>
    <lineage>
        <taxon>Eukaryota</taxon>
        <taxon>Metazoa</taxon>
        <taxon>Ecdysozoa</taxon>
        <taxon>Arthropoda</taxon>
        <taxon>Crustacea</taxon>
        <taxon>Multicrustacea</taxon>
        <taxon>Malacostraca</taxon>
        <taxon>Eumalacostraca</taxon>
        <taxon>Eucarida</taxon>
        <taxon>Decapoda</taxon>
        <taxon>Pleocyemata</taxon>
        <taxon>Caridea</taxon>
        <taxon>Atyoidea</taxon>
        <taxon>Atyidae</taxon>
        <taxon>Halocaridina</taxon>
    </lineage>
</organism>
<dbReference type="EMBL" id="JAXCGZ010004248">
    <property type="protein sequence ID" value="KAK7082031.1"/>
    <property type="molecule type" value="Genomic_DNA"/>
</dbReference>
<proteinExistence type="predicted"/>
<dbReference type="AlphaFoldDB" id="A0AAN8XFQ6"/>
<evidence type="ECO:0000313" key="2">
    <source>
        <dbReference type="Proteomes" id="UP001381693"/>
    </source>
</evidence>
<keyword evidence="2" id="KW-1185">Reference proteome</keyword>
<name>A0AAN8XFQ6_HALRR</name>
<protein>
    <submittedName>
        <fullName evidence="1">Uncharacterized protein</fullName>
    </submittedName>
</protein>